<reference evidence="8" key="1">
    <citation type="submission" date="2011-11" db="EMBL/GenBank/DDBJ databases">
        <title>The Genome Sequence of Fusarium oxysporum Cotton.</title>
        <authorList>
            <consortium name="The Broad Institute Genome Sequencing Platform"/>
            <person name="Ma L.-J."/>
            <person name="Gale L.R."/>
            <person name="Schwartz D.C."/>
            <person name="Zhou S."/>
            <person name="Corby-Kistler H."/>
            <person name="Young S.K."/>
            <person name="Zeng Q."/>
            <person name="Gargeya S."/>
            <person name="Fitzgerald M."/>
            <person name="Haas B."/>
            <person name="Abouelleil A."/>
            <person name="Alvarado L."/>
            <person name="Arachchi H.M."/>
            <person name="Berlin A."/>
            <person name="Brown A."/>
            <person name="Chapman S.B."/>
            <person name="Chen Z."/>
            <person name="Dunbar C."/>
            <person name="Freedman E."/>
            <person name="Gearin G."/>
            <person name="Goldberg J."/>
            <person name="Griggs A."/>
            <person name="Gujja S."/>
            <person name="Heiman D."/>
            <person name="Howarth C."/>
            <person name="Larson L."/>
            <person name="Lui A."/>
            <person name="MacDonald P.J.P."/>
            <person name="Montmayeur A."/>
            <person name="Murphy C."/>
            <person name="Neiman D."/>
            <person name="Pearson M."/>
            <person name="Priest M."/>
            <person name="Roberts A."/>
            <person name="Saif S."/>
            <person name="Shea T."/>
            <person name="Shenoy N."/>
            <person name="Sisk P."/>
            <person name="Stolte C."/>
            <person name="Sykes S."/>
            <person name="Wortman J."/>
            <person name="Nusbaum C."/>
            <person name="Birren B."/>
        </authorList>
    </citation>
    <scope>NUCLEOTIDE SEQUENCE [LARGE SCALE GENOMIC DNA]</scope>
    <source>
        <strain evidence="8">25433</strain>
    </source>
</reference>
<evidence type="ECO:0000256" key="4">
    <source>
        <dbReference type="ARBA" id="ARBA00023136"/>
    </source>
</evidence>
<feature type="transmembrane region" description="Helical" evidence="6">
    <location>
        <begin position="226"/>
        <end position="251"/>
    </location>
</feature>
<evidence type="ECO:0000256" key="5">
    <source>
        <dbReference type="ARBA" id="ARBA00038359"/>
    </source>
</evidence>
<sequence>MADASQAWHAVKPAGLAAALLAVTVLFTPMILVVVGLRIWVRVTHHCFGLEDWLMCIGATLNLVHNGVVIWGSFTGIGTPDSKLNTAMVMDGFKAVTFWQIFYISSSMFIKISICAQLLRVTDNKRIKMFLWGLIGLTVLITLVAGIIGLVRCRPLSASWDPSTGTCMDQGILSVPCMIILWNVQMHRTLKIMANVVMGIGALASVATIIRLPYSPAYSQPSDQLYGIGNIILWTVVECSLGIIAGSMPMLRKLFKALRKDDSSYARGTDDINLVTIGQVRGKHHPIYDGDVRATVAAGEDRESDRDDESTRQIIRVTKEFEQISVIEKPRSQY</sequence>
<dbReference type="HOGENOM" id="CLU_028200_3_1_1"/>
<dbReference type="GO" id="GO:0016020">
    <property type="term" value="C:membrane"/>
    <property type="evidence" value="ECO:0007669"/>
    <property type="project" value="UniProtKB-SubCell"/>
</dbReference>
<dbReference type="EMBL" id="JH657945">
    <property type="protein sequence ID" value="EXM21710.1"/>
    <property type="molecule type" value="Genomic_DNA"/>
</dbReference>
<feature type="transmembrane region" description="Helical" evidence="6">
    <location>
        <begin position="163"/>
        <end position="184"/>
    </location>
</feature>
<dbReference type="PANTHER" id="PTHR33048">
    <property type="entry name" value="PTH11-LIKE INTEGRAL MEMBRANE PROTEIN (AFU_ORTHOLOGUE AFUA_5G11245)"/>
    <property type="match status" value="1"/>
</dbReference>
<dbReference type="Proteomes" id="UP000030701">
    <property type="component" value="Unassembled WGS sequence"/>
</dbReference>
<feature type="transmembrane region" description="Helical" evidence="6">
    <location>
        <begin position="131"/>
        <end position="151"/>
    </location>
</feature>
<protein>
    <recommendedName>
        <fullName evidence="7">Rhodopsin domain-containing protein</fullName>
    </recommendedName>
</protein>
<evidence type="ECO:0000259" key="7">
    <source>
        <dbReference type="Pfam" id="PF20684"/>
    </source>
</evidence>
<gene>
    <name evidence="8" type="ORF">FOTG_10638</name>
</gene>
<proteinExistence type="inferred from homology"/>
<accession>X0MMA8</accession>
<keyword evidence="2 6" id="KW-0812">Transmembrane</keyword>
<evidence type="ECO:0000256" key="6">
    <source>
        <dbReference type="SAM" id="Phobius"/>
    </source>
</evidence>
<feature type="transmembrane region" description="Helical" evidence="6">
    <location>
        <begin position="53"/>
        <end position="77"/>
    </location>
</feature>
<organism evidence="8">
    <name type="scientific">Fusarium oxysporum f. sp. vasinfectum 25433</name>
    <dbReference type="NCBI Taxonomy" id="1089449"/>
    <lineage>
        <taxon>Eukaryota</taxon>
        <taxon>Fungi</taxon>
        <taxon>Dikarya</taxon>
        <taxon>Ascomycota</taxon>
        <taxon>Pezizomycotina</taxon>
        <taxon>Sordariomycetes</taxon>
        <taxon>Hypocreomycetidae</taxon>
        <taxon>Hypocreales</taxon>
        <taxon>Nectriaceae</taxon>
        <taxon>Fusarium</taxon>
        <taxon>Fusarium oxysporum species complex</taxon>
    </lineage>
</organism>
<dbReference type="InterPro" id="IPR049326">
    <property type="entry name" value="Rhodopsin_dom_fungi"/>
</dbReference>
<comment type="subcellular location">
    <subcellularLocation>
        <location evidence="1">Membrane</location>
        <topology evidence="1">Multi-pass membrane protein</topology>
    </subcellularLocation>
</comment>
<evidence type="ECO:0000256" key="1">
    <source>
        <dbReference type="ARBA" id="ARBA00004141"/>
    </source>
</evidence>
<evidence type="ECO:0000256" key="2">
    <source>
        <dbReference type="ARBA" id="ARBA00022692"/>
    </source>
</evidence>
<feature type="transmembrane region" description="Helical" evidence="6">
    <location>
        <begin position="16"/>
        <end position="41"/>
    </location>
</feature>
<feature type="domain" description="Rhodopsin" evidence="7">
    <location>
        <begin position="37"/>
        <end position="256"/>
    </location>
</feature>
<dbReference type="AlphaFoldDB" id="X0MMA8"/>
<dbReference type="PANTHER" id="PTHR33048:SF15">
    <property type="entry name" value="INTEGRAL MEMBRANE PROTEIN"/>
    <property type="match status" value="1"/>
</dbReference>
<keyword evidence="4 6" id="KW-0472">Membrane</keyword>
<name>X0MMA8_FUSOX</name>
<dbReference type="InterPro" id="IPR052337">
    <property type="entry name" value="SAT4-like"/>
</dbReference>
<dbReference type="OrthoDB" id="3897607at2759"/>
<comment type="similarity">
    <text evidence="5">Belongs to the SAT4 family.</text>
</comment>
<feature type="transmembrane region" description="Helical" evidence="6">
    <location>
        <begin position="196"/>
        <end position="214"/>
    </location>
</feature>
<feature type="transmembrane region" description="Helical" evidence="6">
    <location>
        <begin position="97"/>
        <end position="119"/>
    </location>
</feature>
<dbReference type="Pfam" id="PF20684">
    <property type="entry name" value="Fung_rhodopsin"/>
    <property type="match status" value="1"/>
</dbReference>
<evidence type="ECO:0000313" key="8">
    <source>
        <dbReference type="EMBL" id="EXM21710.1"/>
    </source>
</evidence>
<evidence type="ECO:0000256" key="3">
    <source>
        <dbReference type="ARBA" id="ARBA00022989"/>
    </source>
</evidence>
<reference evidence="8" key="2">
    <citation type="submission" date="2012-05" db="EMBL/GenBank/DDBJ databases">
        <title>The Genome Annotation of Fusarium oxysporum Cotton.</title>
        <authorList>
            <consortium name="The Broad Institute Genomics Platform"/>
            <person name="Ma L.-J."/>
            <person name="Corby-Kistler H."/>
            <person name="Broz K."/>
            <person name="Gale L.R."/>
            <person name="Jonkers W."/>
            <person name="O'Donnell K."/>
            <person name="Ploetz R."/>
            <person name="Steinberg C."/>
            <person name="Schwartz D.C."/>
            <person name="VanEtten H."/>
            <person name="Zhou S."/>
            <person name="Young S.K."/>
            <person name="Zeng Q."/>
            <person name="Gargeya S."/>
            <person name="Fitzgerald M."/>
            <person name="Abouelleil A."/>
            <person name="Alvarado L."/>
            <person name="Chapman S.B."/>
            <person name="Gainer-Dewar J."/>
            <person name="Goldberg J."/>
            <person name="Griggs A."/>
            <person name="Gujja S."/>
            <person name="Hansen M."/>
            <person name="Howarth C."/>
            <person name="Imamovic A."/>
            <person name="Ireland A."/>
            <person name="Larimer J."/>
            <person name="McCowan C."/>
            <person name="Murphy C."/>
            <person name="Pearson M."/>
            <person name="Poon T.W."/>
            <person name="Priest M."/>
            <person name="Roberts A."/>
            <person name="Saif S."/>
            <person name="Shea T."/>
            <person name="Sykes S."/>
            <person name="Wortman J."/>
            <person name="Nusbaum C."/>
            <person name="Birren B."/>
        </authorList>
    </citation>
    <scope>NUCLEOTIDE SEQUENCE</scope>
    <source>
        <strain evidence="8">25433</strain>
    </source>
</reference>
<keyword evidence="3 6" id="KW-1133">Transmembrane helix</keyword>